<evidence type="ECO:0000256" key="1">
    <source>
        <dbReference type="SAM" id="MobiDB-lite"/>
    </source>
</evidence>
<protein>
    <submittedName>
        <fullName evidence="2">Alkaline-phosphatase-like family protein</fullName>
    </submittedName>
</protein>
<reference evidence="2 3" key="1">
    <citation type="submission" date="2020-06" db="EMBL/GenBank/DDBJ databases">
        <title>Transcriptomic and genomic resources for Thalictrum thalictroides and T. hernandezii: Facilitating candidate gene discovery in an emerging model plant lineage.</title>
        <authorList>
            <person name="Arias T."/>
            <person name="Riano-Pachon D.M."/>
            <person name="Di Stilio V.S."/>
        </authorList>
    </citation>
    <scope>NUCLEOTIDE SEQUENCE [LARGE SCALE GENOMIC DNA]</scope>
    <source>
        <strain evidence="3">cv. WT478/WT964</strain>
        <tissue evidence="2">Leaves</tissue>
    </source>
</reference>
<name>A0A7J6VQA8_THATH</name>
<comment type="caution">
    <text evidence="2">The sequence shown here is derived from an EMBL/GenBank/DDBJ whole genome shotgun (WGS) entry which is preliminary data.</text>
</comment>
<evidence type="ECO:0000313" key="2">
    <source>
        <dbReference type="EMBL" id="KAF5187274.1"/>
    </source>
</evidence>
<dbReference type="InterPro" id="IPR039527">
    <property type="entry name" value="PIGG/GPI7"/>
</dbReference>
<accession>A0A7J6VQA8</accession>
<dbReference type="GO" id="GO:0051267">
    <property type="term" value="F:CP2 mannose-ethanolamine phosphotransferase activity"/>
    <property type="evidence" value="ECO:0007669"/>
    <property type="project" value="TreeGrafter"/>
</dbReference>
<dbReference type="PANTHER" id="PTHR23072">
    <property type="entry name" value="PHOSPHATIDYLINOSITOL GLYCAN-RELATED"/>
    <property type="match status" value="1"/>
</dbReference>
<dbReference type="OrthoDB" id="1739017at2759"/>
<dbReference type="AlphaFoldDB" id="A0A7J6VQA8"/>
<dbReference type="InterPro" id="IPR017850">
    <property type="entry name" value="Alkaline_phosphatase_core_sf"/>
</dbReference>
<proteinExistence type="predicted"/>
<dbReference type="GO" id="GO:0006506">
    <property type="term" value="P:GPI anchor biosynthetic process"/>
    <property type="evidence" value="ECO:0007669"/>
    <property type="project" value="InterPro"/>
</dbReference>
<sequence>MLQMVMSDHGMTDSGNHGGSSYEETDSLALFIGLGSKAPDYASATCNAVFQVDIAPTLSGVFENAISVLLTVQAMRQMVDKWQTKSNIGKRVANQNSFFVFAGV</sequence>
<dbReference type="Gene3D" id="3.40.720.10">
    <property type="entry name" value="Alkaline Phosphatase, subunit A"/>
    <property type="match status" value="1"/>
</dbReference>
<dbReference type="EMBL" id="JABWDY010028218">
    <property type="protein sequence ID" value="KAF5187274.1"/>
    <property type="molecule type" value="Genomic_DNA"/>
</dbReference>
<dbReference type="GO" id="GO:0005789">
    <property type="term" value="C:endoplasmic reticulum membrane"/>
    <property type="evidence" value="ECO:0007669"/>
    <property type="project" value="TreeGrafter"/>
</dbReference>
<keyword evidence="3" id="KW-1185">Reference proteome</keyword>
<dbReference type="SUPFAM" id="SSF53649">
    <property type="entry name" value="Alkaline phosphatase-like"/>
    <property type="match status" value="1"/>
</dbReference>
<feature type="region of interest" description="Disordered" evidence="1">
    <location>
        <begin position="1"/>
        <end position="21"/>
    </location>
</feature>
<gene>
    <name evidence="2" type="ORF">FRX31_023140</name>
</gene>
<evidence type="ECO:0000313" key="3">
    <source>
        <dbReference type="Proteomes" id="UP000554482"/>
    </source>
</evidence>
<dbReference type="Proteomes" id="UP000554482">
    <property type="component" value="Unassembled WGS sequence"/>
</dbReference>
<organism evidence="2 3">
    <name type="scientific">Thalictrum thalictroides</name>
    <name type="common">Rue-anemone</name>
    <name type="synonym">Anemone thalictroides</name>
    <dbReference type="NCBI Taxonomy" id="46969"/>
    <lineage>
        <taxon>Eukaryota</taxon>
        <taxon>Viridiplantae</taxon>
        <taxon>Streptophyta</taxon>
        <taxon>Embryophyta</taxon>
        <taxon>Tracheophyta</taxon>
        <taxon>Spermatophyta</taxon>
        <taxon>Magnoliopsida</taxon>
        <taxon>Ranunculales</taxon>
        <taxon>Ranunculaceae</taxon>
        <taxon>Thalictroideae</taxon>
        <taxon>Thalictrum</taxon>
    </lineage>
</organism>
<dbReference type="PANTHER" id="PTHR23072:SF0">
    <property type="entry name" value="GPI ETHANOLAMINE PHOSPHATE TRANSFERASE 2"/>
    <property type="match status" value="1"/>
</dbReference>